<evidence type="ECO:0000256" key="4">
    <source>
        <dbReference type="ARBA" id="ARBA00007131"/>
    </source>
</evidence>
<dbReference type="InterPro" id="IPR033248">
    <property type="entry name" value="Transketolase_C"/>
</dbReference>
<evidence type="ECO:0000256" key="2">
    <source>
        <dbReference type="ARBA" id="ARBA00001946"/>
    </source>
</evidence>
<dbReference type="Pfam" id="PF00456">
    <property type="entry name" value="Transketolase_N"/>
    <property type="match status" value="1"/>
</dbReference>
<name>A0A0S7YDC5_UNCT6</name>
<dbReference type="InterPro" id="IPR049557">
    <property type="entry name" value="Transketolase_CS"/>
</dbReference>
<reference evidence="11 12" key="1">
    <citation type="journal article" date="2015" name="Microbiome">
        <title>Genomic resolution of linkages in carbon, nitrogen, and sulfur cycling among widespread estuary sediment bacteria.</title>
        <authorList>
            <person name="Baker B.J."/>
            <person name="Lazar C.S."/>
            <person name="Teske A.P."/>
            <person name="Dick G.J."/>
        </authorList>
    </citation>
    <scope>NUCLEOTIDE SEQUENCE [LARGE SCALE GENOMIC DNA]</scope>
    <source>
        <strain evidence="11">DG_78</strain>
    </source>
</reference>
<dbReference type="Proteomes" id="UP000051012">
    <property type="component" value="Unassembled WGS sequence"/>
</dbReference>
<gene>
    <name evidence="11" type="ORF">AMJ52_06270</name>
</gene>
<evidence type="ECO:0000256" key="6">
    <source>
        <dbReference type="ARBA" id="ARBA00022679"/>
    </source>
</evidence>
<evidence type="ECO:0000313" key="11">
    <source>
        <dbReference type="EMBL" id="KPJ72463.1"/>
    </source>
</evidence>
<evidence type="ECO:0000256" key="1">
    <source>
        <dbReference type="ARBA" id="ARBA00001936"/>
    </source>
</evidence>
<dbReference type="CDD" id="cd07033">
    <property type="entry name" value="TPP_PYR_DXS_TK_like"/>
    <property type="match status" value="1"/>
</dbReference>
<dbReference type="Pfam" id="PF02780">
    <property type="entry name" value="Transketolase_C"/>
    <property type="match status" value="1"/>
</dbReference>
<keyword evidence="6" id="KW-0808">Transferase</keyword>
<dbReference type="PATRIC" id="fig|1703772.3.peg.1929"/>
<comment type="subunit">
    <text evidence="5">Homodimer.</text>
</comment>
<comment type="caution">
    <text evidence="11">The sequence shown here is derived from an EMBL/GenBank/DDBJ whole genome shotgun (WGS) entry which is preliminary data.</text>
</comment>
<dbReference type="SUPFAM" id="SSF52518">
    <property type="entry name" value="Thiamin diphosphate-binding fold (THDP-binding)"/>
    <property type="match status" value="2"/>
</dbReference>
<dbReference type="PROSITE" id="PS00801">
    <property type="entry name" value="TRANSKETOLASE_1"/>
    <property type="match status" value="1"/>
</dbReference>
<evidence type="ECO:0000259" key="10">
    <source>
        <dbReference type="SMART" id="SM00861"/>
    </source>
</evidence>
<dbReference type="InterPro" id="IPR005475">
    <property type="entry name" value="Transketolase-like_Pyr-bd"/>
</dbReference>
<keyword evidence="7" id="KW-0479">Metal-binding</keyword>
<evidence type="ECO:0000256" key="5">
    <source>
        <dbReference type="ARBA" id="ARBA00011738"/>
    </source>
</evidence>
<proteinExistence type="inferred from homology"/>
<comment type="similarity">
    <text evidence="4">Belongs to the transketolase family.</text>
</comment>
<keyword evidence="8" id="KW-0460">Magnesium</keyword>
<dbReference type="PANTHER" id="PTHR43825:SF1">
    <property type="entry name" value="TRANSKETOLASE-LIKE PYRIMIDINE-BINDING DOMAIN-CONTAINING PROTEIN"/>
    <property type="match status" value="1"/>
</dbReference>
<organism evidence="11 12">
    <name type="scientific">candidate division TA06 bacterium DG_78</name>
    <dbReference type="NCBI Taxonomy" id="1703772"/>
    <lineage>
        <taxon>Bacteria</taxon>
        <taxon>Bacteria division TA06</taxon>
    </lineage>
</organism>
<dbReference type="AlphaFoldDB" id="A0A0S7YDC5"/>
<dbReference type="InterPro" id="IPR029061">
    <property type="entry name" value="THDP-binding"/>
</dbReference>
<dbReference type="EMBL" id="LJNI01000073">
    <property type="protein sequence ID" value="KPJ72463.1"/>
    <property type="molecule type" value="Genomic_DNA"/>
</dbReference>
<evidence type="ECO:0000256" key="3">
    <source>
        <dbReference type="ARBA" id="ARBA00001964"/>
    </source>
</evidence>
<dbReference type="SMART" id="SM00861">
    <property type="entry name" value="Transket_pyr"/>
    <property type="match status" value="1"/>
</dbReference>
<feature type="domain" description="Transketolase-like pyrimidine-binding" evidence="10">
    <location>
        <begin position="319"/>
        <end position="486"/>
    </location>
</feature>
<dbReference type="InterPro" id="IPR005474">
    <property type="entry name" value="Transketolase_N"/>
</dbReference>
<dbReference type="GO" id="GO:0046872">
    <property type="term" value="F:metal ion binding"/>
    <property type="evidence" value="ECO:0007669"/>
    <property type="project" value="UniProtKB-KW"/>
</dbReference>
<evidence type="ECO:0000256" key="9">
    <source>
        <dbReference type="ARBA" id="ARBA00023052"/>
    </source>
</evidence>
<evidence type="ECO:0000256" key="7">
    <source>
        <dbReference type="ARBA" id="ARBA00022723"/>
    </source>
</evidence>
<dbReference type="InterPro" id="IPR009014">
    <property type="entry name" value="Transketo_C/PFOR_II"/>
</dbReference>
<dbReference type="NCBIfam" id="NF004556">
    <property type="entry name" value="PRK05899.2-2"/>
    <property type="match status" value="1"/>
</dbReference>
<dbReference type="Gene3D" id="3.40.50.920">
    <property type="match status" value="1"/>
</dbReference>
<dbReference type="InterPro" id="IPR051157">
    <property type="entry name" value="PDH/Transketolase"/>
</dbReference>
<comment type="cofactor">
    <cofactor evidence="2">
        <name>Mg(2+)</name>
        <dbReference type="ChEBI" id="CHEBI:18420"/>
    </cofactor>
</comment>
<dbReference type="GO" id="GO:0016744">
    <property type="term" value="F:transketolase or transaldolase activity"/>
    <property type="evidence" value="ECO:0007669"/>
    <property type="project" value="UniProtKB-ARBA"/>
</dbReference>
<comment type="cofactor">
    <cofactor evidence="3">
        <name>thiamine diphosphate</name>
        <dbReference type="ChEBI" id="CHEBI:58937"/>
    </cofactor>
</comment>
<protein>
    <recommendedName>
        <fullName evidence="10">Transketolase-like pyrimidine-binding domain-containing protein</fullName>
    </recommendedName>
</protein>
<keyword evidence="9" id="KW-0786">Thiamine pyrophosphate</keyword>
<dbReference type="PANTHER" id="PTHR43825">
    <property type="entry name" value="PYRUVATE DEHYDROGENASE E1 COMPONENT"/>
    <property type="match status" value="1"/>
</dbReference>
<comment type="cofactor">
    <cofactor evidence="1">
        <name>Mn(2+)</name>
        <dbReference type="ChEBI" id="CHEBI:29035"/>
    </cofactor>
</comment>
<accession>A0A0S7YDC5</accession>
<dbReference type="Pfam" id="PF02779">
    <property type="entry name" value="Transket_pyr"/>
    <property type="match status" value="1"/>
</dbReference>
<evidence type="ECO:0000313" key="12">
    <source>
        <dbReference type="Proteomes" id="UP000051012"/>
    </source>
</evidence>
<sequence length="635" mass="70751">MHSFNQELTKEEIRHLETLSRLCRGDIIKMTSIAGSGHPGGSMSSLEIYLTLFSCANISPDTIDDPQRDRIVISHGHTSPGLYACLAHLGFVNLEDVLITFRRIDSPYEGHIEQHVPGIEWTTGNLGQGLSAGCGVALASQLGKYKFNTFVAMSDAEQAKGQVAEARRFARKYNLNNLTVLIDYNHTQISGRTDDIMPVHIKENYCADGWRVMEVPGHKPAEIHRAVRSALADIENPYVIICNTIIGHGVSFMEGKAEYHGRALTREEYQKAFQELKIDDDIEELLSKRKTRKVKTYRRRHLPVPKIFTGKQKVYTETVHPRTVFGTVLEEIAQINPENTIAVFDCDLCDSVKTTKFAKVRPDNFFEAGVSEHNTATVAGALSLYGFVTVWADFGVFAIDEVYNQLRLNDINNTNVKIIATHLGFNVGPDGKTHHCIDYLGVLRNLPGFRFVMPGDPNQADYITRYVLSQPGNWVIGLTRSKLPPVTRENGELFYNTKYTFTYGALDVIRHGDDCAILTMGALLHQAIIASEKLKETGIRAGVYNISSPCDIDREKVCDAAKTGLLVTYEDHIITSGIGCIISQIICEERITADVQKIGITQYGGSDNADVLYKRSALDVDSLVQTIKKHPKFHS</sequence>
<dbReference type="SUPFAM" id="SSF52922">
    <property type="entry name" value="TK C-terminal domain-like"/>
    <property type="match status" value="1"/>
</dbReference>
<evidence type="ECO:0000256" key="8">
    <source>
        <dbReference type="ARBA" id="ARBA00022842"/>
    </source>
</evidence>
<dbReference type="CDD" id="cd02012">
    <property type="entry name" value="TPP_TK"/>
    <property type="match status" value="1"/>
</dbReference>
<dbReference type="Gene3D" id="3.40.50.970">
    <property type="match status" value="2"/>
</dbReference>
<dbReference type="GO" id="GO:0019682">
    <property type="term" value="P:glyceraldehyde-3-phosphate metabolic process"/>
    <property type="evidence" value="ECO:0007669"/>
    <property type="project" value="UniProtKB-ARBA"/>
</dbReference>
<dbReference type="GO" id="GO:0005737">
    <property type="term" value="C:cytoplasm"/>
    <property type="evidence" value="ECO:0007669"/>
    <property type="project" value="UniProtKB-ARBA"/>
</dbReference>